<evidence type="ECO:0000313" key="7">
    <source>
        <dbReference type="Proteomes" id="UP001595921"/>
    </source>
</evidence>
<organism evidence="6 7">
    <name type="scientific">Halobium salinum</name>
    <dbReference type="NCBI Taxonomy" id="1364940"/>
    <lineage>
        <taxon>Archaea</taxon>
        <taxon>Methanobacteriati</taxon>
        <taxon>Methanobacteriota</taxon>
        <taxon>Stenosarchaea group</taxon>
        <taxon>Halobacteria</taxon>
        <taxon>Halobacteriales</taxon>
        <taxon>Haloferacaceae</taxon>
        <taxon>Halobium</taxon>
    </lineage>
</organism>
<dbReference type="EMBL" id="JBHSDS010000007">
    <property type="protein sequence ID" value="MFC4359098.1"/>
    <property type="molecule type" value="Genomic_DNA"/>
</dbReference>
<keyword evidence="2" id="KW-0479">Metal-binding</keyword>
<keyword evidence="4" id="KW-0862">Zinc</keyword>
<evidence type="ECO:0000313" key="6">
    <source>
        <dbReference type="EMBL" id="MFC4359098.1"/>
    </source>
</evidence>
<dbReference type="RefSeq" id="WP_267620216.1">
    <property type="nucleotide sequence ID" value="NZ_JAODIW010000004.1"/>
</dbReference>
<dbReference type="SUPFAM" id="SSF56281">
    <property type="entry name" value="Metallo-hydrolase/oxidoreductase"/>
    <property type="match status" value="1"/>
</dbReference>
<reference evidence="6 7" key="1">
    <citation type="journal article" date="2019" name="Int. J. Syst. Evol. Microbiol.">
        <title>The Global Catalogue of Microorganisms (GCM) 10K type strain sequencing project: providing services to taxonomists for standard genome sequencing and annotation.</title>
        <authorList>
            <consortium name="The Broad Institute Genomics Platform"/>
            <consortium name="The Broad Institute Genome Sequencing Center for Infectious Disease"/>
            <person name="Wu L."/>
            <person name="Ma J."/>
        </authorList>
    </citation>
    <scope>NUCLEOTIDE SEQUENCE [LARGE SCALE GENOMIC DNA]</scope>
    <source>
        <strain evidence="6 7">CGMCC 1.12553</strain>
    </source>
</reference>
<sequence length="220" mass="22660">MIRNVAADVRGFTSNAFLVSGVARSAPNATGDAGTEGPTAEADAGATGRTVLVDAGAGFDVVSAVREAGVDDLDAVLLTHTHPDHVGNVDDLREAFGVETWGFDPDGPAVDNGIADGETLRIGTSEFTALHTPGHKDDHLCFLSADGAVLFAGDLVFADGGFGRTDLPEGNRGLLVESLDRVVEATGEGLEELHTGHGRSVVDGPFDHVELAAQAARADY</sequence>
<name>A0ABD5PEE8_9EURY</name>
<keyword evidence="3" id="KW-0378">Hydrolase</keyword>
<evidence type="ECO:0000256" key="3">
    <source>
        <dbReference type="ARBA" id="ARBA00022801"/>
    </source>
</evidence>
<dbReference type="InterPro" id="IPR001279">
    <property type="entry name" value="Metallo-B-lactamas"/>
</dbReference>
<comment type="cofactor">
    <cofactor evidence="1">
        <name>Zn(2+)</name>
        <dbReference type="ChEBI" id="CHEBI:29105"/>
    </cofactor>
</comment>
<dbReference type="AlphaFoldDB" id="A0ABD5PEE8"/>
<accession>A0ABD5PEE8</accession>
<evidence type="ECO:0000256" key="4">
    <source>
        <dbReference type="ARBA" id="ARBA00022833"/>
    </source>
</evidence>
<dbReference type="Gene3D" id="3.60.15.10">
    <property type="entry name" value="Ribonuclease Z/Hydroxyacylglutathione hydrolase-like"/>
    <property type="match status" value="1"/>
</dbReference>
<dbReference type="CDD" id="cd06262">
    <property type="entry name" value="metallo-hydrolase-like_MBL-fold"/>
    <property type="match status" value="1"/>
</dbReference>
<evidence type="ECO:0000256" key="1">
    <source>
        <dbReference type="ARBA" id="ARBA00001947"/>
    </source>
</evidence>
<feature type="domain" description="Metallo-beta-lactamase" evidence="5">
    <location>
        <begin position="36"/>
        <end position="197"/>
    </location>
</feature>
<gene>
    <name evidence="6" type="ORF">ACFO0N_14205</name>
</gene>
<evidence type="ECO:0000256" key="2">
    <source>
        <dbReference type="ARBA" id="ARBA00022723"/>
    </source>
</evidence>
<dbReference type="InterPro" id="IPR051453">
    <property type="entry name" value="MBL_Glyoxalase_II"/>
</dbReference>
<dbReference type="Proteomes" id="UP001595921">
    <property type="component" value="Unassembled WGS sequence"/>
</dbReference>
<protein>
    <submittedName>
        <fullName evidence="6">MBL fold metallo-hydrolase</fullName>
    </submittedName>
</protein>
<evidence type="ECO:0000259" key="5">
    <source>
        <dbReference type="SMART" id="SM00849"/>
    </source>
</evidence>
<comment type="caution">
    <text evidence="6">The sequence shown here is derived from an EMBL/GenBank/DDBJ whole genome shotgun (WGS) entry which is preliminary data.</text>
</comment>
<dbReference type="Pfam" id="PF00753">
    <property type="entry name" value="Lactamase_B"/>
    <property type="match status" value="1"/>
</dbReference>
<dbReference type="PANTHER" id="PTHR46233:SF3">
    <property type="entry name" value="HYDROXYACYLGLUTATHIONE HYDROLASE GLOC"/>
    <property type="match status" value="1"/>
</dbReference>
<dbReference type="GO" id="GO:0016787">
    <property type="term" value="F:hydrolase activity"/>
    <property type="evidence" value="ECO:0007669"/>
    <property type="project" value="UniProtKB-KW"/>
</dbReference>
<keyword evidence="7" id="KW-1185">Reference proteome</keyword>
<proteinExistence type="predicted"/>
<dbReference type="GO" id="GO:0046872">
    <property type="term" value="F:metal ion binding"/>
    <property type="evidence" value="ECO:0007669"/>
    <property type="project" value="UniProtKB-KW"/>
</dbReference>
<dbReference type="SMART" id="SM00849">
    <property type="entry name" value="Lactamase_B"/>
    <property type="match status" value="1"/>
</dbReference>
<dbReference type="PANTHER" id="PTHR46233">
    <property type="entry name" value="HYDROXYACYLGLUTATHIONE HYDROLASE GLOC"/>
    <property type="match status" value="1"/>
</dbReference>
<dbReference type="InterPro" id="IPR036866">
    <property type="entry name" value="RibonucZ/Hydroxyglut_hydro"/>
</dbReference>